<evidence type="ECO:0008006" key="3">
    <source>
        <dbReference type="Google" id="ProtNLM"/>
    </source>
</evidence>
<dbReference type="EMBL" id="BAAAZR010000038">
    <property type="protein sequence ID" value="GAA3835315.1"/>
    <property type="molecule type" value="Genomic_DNA"/>
</dbReference>
<proteinExistence type="predicted"/>
<evidence type="ECO:0000313" key="2">
    <source>
        <dbReference type="Proteomes" id="UP001500888"/>
    </source>
</evidence>
<protein>
    <recommendedName>
        <fullName evidence="3">CsbD family protein</fullName>
    </recommendedName>
</protein>
<organism evidence="1 2">
    <name type="scientific">Sphaerisporangium flaviroseum</name>
    <dbReference type="NCBI Taxonomy" id="509199"/>
    <lineage>
        <taxon>Bacteria</taxon>
        <taxon>Bacillati</taxon>
        <taxon>Actinomycetota</taxon>
        <taxon>Actinomycetes</taxon>
        <taxon>Streptosporangiales</taxon>
        <taxon>Streptosporangiaceae</taxon>
        <taxon>Sphaerisporangium</taxon>
    </lineage>
</organism>
<sequence length="64" mass="7424">MGFMDKWKIRELKAKAKRRLGASTGNRTMAAEARTEEAEARLLQTQDQIKETANEIRREYGVRN</sequence>
<dbReference type="RefSeq" id="WP_344949469.1">
    <property type="nucleotide sequence ID" value="NZ_BAAAZR010000038.1"/>
</dbReference>
<evidence type="ECO:0000313" key="1">
    <source>
        <dbReference type="EMBL" id="GAA3835315.1"/>
    </source>
</evidence>
<keyword evidence="2" id="KW-1185">Reference proteome</keyword>
<gene>
    <name evidence="1" type="ORF">GCM10022226_66080</name>
</gene>
<comment type="caution">
    <text evidence="1">The sequence shown here is derived from an EMBL/GenBank/DDBJ whole genome shotgun (WGS) entry which is preliminary data.</text>
</comment>
<reference evidence="2" key="1">
    <citation type="journal article" date="2019" name="Int. J. Syst. Evol. Microbiol.">
        <title>The Global Catalogue of Microorganisms (GCM) 10K type strain sequencing project: providing services to taxonomists for standard genome sequencing and annotation.</title>
        <authorList>
            <consortium name="The Broad Institute Genomics Platform"/>
            <consortium name="The Broad Institute Genome Sequencing Center for Infectious Disease"/>
            <person name="Wu L."/>
            <person name="Ma J."/>
        </authorList>
    </citation>
    <scope>NUCLEOTIDE SEQUENCE [LARGE SCALE GENOMIC DNA]</scope>
    <source>
        <strain evidence="2">JCM 16908</strain>
    </source>
</reference>
<name>A0ABP7J5D5_9ACTN</name>
<accession>A0ABP7J5D5</accession>
<dbReference type="Proteomes" id="UP001500888">
    <property type="component" value="Unassembled WGS sequence"/>
</dbReference>